<dbReference type="Pfam" id="PF13476">
    <property type="entry name" value="AAA_23"/>
    <property type="match status" value="1"/>
</dbReference>
<feature type="region of interest" description="Disordered" evidence="2">
    <location>
        <begin position="373"/>
        <end position="394"/>
    </location>
</feature>
<feature type="coiled-coil region" evidence="1">
    <location>
        <begin position="698"/>
        <end position="770"/>
    </location>
</feature>
<feature type="compositionally biased region" description="Polar residues" evidence="2">
    <location>
        <begin position="329"/>
        <end position="343"/>
    </location>
</feature>
<dbReference type="PANTHER" id="PTHR32114:SF2">
    <property type="entry name" value="ABC TRANSPORTER ABCH.3"/>
    <property type="match status" value="1"/>
</dbReference>
<feature type="coiled-coil region" evidence="1">
    <location>
        <begin position="218"/>
        <end position="275"/>
    </location>
</feature>
<name>A0ABU7J0G3_9GAMM</name>
<feature type="domain" description="Rad50/SbcC-type AAA" evidence="3">
    <location>
        <begin position="6"/>
        <end position="242"/>
    </location>
</feature>
<feature type="coiled-coil region" evidence="1">
    <location>
        <begin position="431"/>
        <end position="493"/>
    </location>
</feature>
<feature type="coiled-coil region" evidence="1">
    <location>
        <begin position="959"/>
        <end position="1024"/>
    </location>
</feature>
<feature type="coiled-coil region" evidence="1">
    <location>
        <begin position="833"/>
        <end position="933"/>
    </location>
</feature>
<evidence type="ECO:0000313" key="5">
    <source>
        <dbReference type="Proteomes" id="UP001336314"/>
    </source>
</evidence>
<organism evidence="4 5">
    <name type="scientific">Alkalimonas cellulosilytica</name>
    <dbReference type="NCBI Taxonomy" id="3058395"/>
    <lineage>
        <taxon>Bacteria</taxon>
        <taxon>Pseudomonadati</taxon>
        <taxon>Pseudomonadota</taxon>
        <taxon>Gammaproteobacteria</taxon>
        <taxon>Alkalimonas</taxon>
    </lineage>
</organism>
<feature type="coiled-coil region" evidence="1">
    <location>
        <begin position="537"/>
        <end position="591"/>
    </location>
</feature>
<evidence type="ECO:0000256" key="1">
    <source>
        <dbReference type="SAM" id="Coils"/>
    </source>
</evidence>
<dbReference type="InterPro" id="IPR027417">
    <property type="entry name" value="P-loop_NTPase"/>
</dbReference>
<gene>
    <name evidence="4" type="ORF">QWY20_00830</name>
</gene>
<sequence>MKILSLQFANLNSLKGQWRIDFTEPPFADNGLFAITGPTGAGKTTILDAICLALYHQTPRLGLITQSSNDIMTRGCSDCLAEVEFEVKGKIYRAHWSMRRARGQADGKLQPADVELAEVSSGKVLASQLKQKNEQVEQLTGLDFARFTRSMMLSQGQFAAFLLANESERAELLEELTGTEIYGQISMLVHERFSQAKQQLDTLSAKADGMQLLTDTQQAELKTQQQSLQQQLQPLRQQQDSLRAQLAWHKAYQQAQQQQQAAQAALQEAEQAQQQAAPALQRLADSEPAEALRGLYQRWQDSQQHAQQAEDQLKERQQQQPEQAARLKSATTEMQQQQAALQATKSQHKALEQLLSEQVVPLDLSLKQRTAQHQQQQAEYSSQQQKLQQLEQQRSDKTRQLTELTKTLQQLDSYLQEHQGDAQLGRELGRLQQLHRSCLQLQQRLSEKQQQLTHCQQQLTNSSAQETELSNRCQTLEKQLQPAQQQIAETQQLLQEVGQGRPLEQDEETRDAINQQLPHWHALQQVHKHYQQNAAQQQERQLKLQQVSQKLQALQQQHQNLTTQYRQQRQLSEALSKLVTQDEQLAQYRSELAPGSPCPLCGSKQHPALDGHAYNPAEHIKQRDQALAELKALEEQGKQLRAELDSCQRHQAELQTACEQLVTEQQQLQQEWQQCLARQTAVPATMAIDDGTALSTLLSSKQAELEQLSARIQRLRTLNQQLQQQQQHCQQLEHQLQQARQQHQACHQQQTEQQERLTSEQAALSKLEQELSAEWQHISQLLQAQQQSMPAPAEFPDFLVKKQQDAELWQHKQQQLHELKPQLERQQSEQQYLQQQQQELTEWLQNRSAFLQESDAELDQLKQQRQQLFADKDPAVERQQSLQRLEQAEHQLQQAELQRQQQQQAWDQLSASIQSLQQSQQQWQERSQQQRQAFEQALQASIFANEQSFLRALLTPEDKQQLQQLREQLLQQKQQAEFARQQLDRQWQQLQDDAHASQYAQTDASDTEQQLDSLHQQLDALNQQFGGISGQLQQDERLRSEQQQLLSDISSKREQLDDLSYLHGLIGSRDGAKFRKFAQGLTLDHLIYLANQQLERLHGRYQLQRKAGEGLELCVLDTWQGDAVRDTRTLSGGESFLVSLALALALSDLVSHKTSIDSLFLDEGFGTLDSETLDIALDALDNLNASGKMIGVISHIEAMKERIPTQLVVTRKSGMGESRLASRYAVAAVD</sequence>
<dbReference type="PANTHER" id="PTHR32114">
    <property type="entry name" value="ABC TRANSPORTER ABCH.3"/>
    <property type="match status" value="1"/>
</dbReference>
<dbReference type="Pfam" id="PF13558">
    <property type="entry name" value="SbcC_Walker_B"/>
    <property type="match status" value="1"/>
</dbReference>
<evidence type="ECO:0000259" key="3">
    <source>
        <dbReference type="Pfam" id="PF13476"/>
    </source>
</evidence>
<proteinExistence type="predicted"/>
<dbReference type="Proteomes" id="UP001336314">
    <property type="component" value="Unassembled WGS sequence"/>
</dbReference>
<comment type="caution">
    <text evidence="4">The sequence shown here is derived from an EMBL/GenBank/DDBJ whole genome shotgun (WGS) entry which is preliminary data.</text>
</comment>
<keyword evidence="5" id="KW-1185">Reference proteome</keyword>
<dbReference type="SUPFAM" id="SSF52540">
    <property type="entry name" value="P-loop containing nucleoside triphosphate hydrolases"/>
    <property type="match status" value="2"/>
</dbReference>
<feature type="region of interest" description="Disordered" evidence="2">
    <location>
        <begin position="300"/>
        <end position="343"/>
    </location>
</feature>
<accession>A0ABU7J0G3</accession>
<dbReference type="RefSeq" id="WP_330127141.1">
    <property type="nucleotide sequence ID" value="NZ_JAUHLI010000001.1"/>
</dbReference>
<dbReference type="EMBL" id="JAUHLI010000001">
    <property type="protein sequence ID" value="MEE1999984.1"/>
    <property type="molecule type" value="Genomic_DNA"/>
</dbReference>
<keyword evidence="1" id="KW-0175">Coiled coil</keyword>
<reference evidence="4 5" key="1">
    <citation type="submission" date="2023-07" db="EMBL/GenBank/DDBJ databases">
        <title>Alkalimonas sp., MEB108 novel, alkaliphilic bacterium isolated from Lonar Lake, India.</title>
        <authorList>
            <person name="Joshi A."/>
            <person name="Thite S."/>
        </authorList>
    </citation>
    <scope>NUCLEOTIDE SEQUENCE [LARGE SCALE GENOMIC DNA]</scope>
    <source>
        <strain evidence="4 5">MEB108</strain>
    </source>
</reference>
<feature type="compositionally biased region" description="Low complexity" evidence="2">
    <location>
        <begin position="373"/>
        <end position="392"/>
    </location>
</feature>
<evidence type="ECO:0000256" key="2">
    <source>
        <dbReference type="SAM" id="MobiDB-lite"/>
    </source>
</evidence>
<feature type="coiled-coil region" evidence="1">
    <location>
        <begin position="623"/>
        <end position="671"/>
    </location>
</feature>
<protein>
    <submittedName>
        <fullName evidence="4">SbcC/MukB-like Walker B domain-containing protein</fullName>
    </submittedName>
</protein>
<dbReference type="Gene3D" id="3.40.50.300">
    <property type="entry name" value="P-loop containing nucleotide triphosphate hydrolases"/>
    <property type="match status" value="2"/>
</dbReference>
<dbReference type="InterPro" id="IPR038729">
    <property type="entry name" value="Rad50/SbcC_AAA"/>
</dbReference>
<evidence type="ECO:0000313" key="4">
    <source>
        <dbReference type="EMBL" id="MEE1999984.1"/>
    </source>
</evidence>